<proteinExistence type="predicted"/>
<evidence type="ECO:0000313" key="2">
    <source>
        <dbReference type="Proteomes" id="UP000315295"/>
    </source>
</evidence>
<name>A0A540KZT4_MALBA</name>
<dbReference type="Proteomes" id="UP000315295">
    <property type="component" value="Unassembled WGS sequence"/>
</dbReference>
<evidence type="ECO:0000313" key="1">
    <source>
        <dbReference type="EMBL" id="TQD79741.1"/>
    </source>
</evidence>
<keyword evidence="2" id="KW-1185">Reference proteome</keyword>
<comment type="caution">
    <text evidence="1">The sequence shown here is derived from an EMBL/GenBank/DDBJ whole genome shotgun (WGS) entry which is preliminary data.</text>
</comment>
<gene>
    <name evidence="1" type="ORF">C1H46_034714</name>
</gene>
<sequence length="83" mass="9693">MISTSTQIVPKPTKVDHFFIVFSKFANHKCLDQNKSDSNEELKFFNITDKRSSTPYQSWTYNELHLLTNTMVLNCTNRLIHIA</sequence>
<reference evidence="1 2" key="1">
    <citation type="journal article" date="2019" name="G3 (Bethesda)">
        <title>Sequencing of a Wild Apple (Malus baccata) Genome Unravels the Differences Between Cultivated and Wild Apple Species Regarding Disease Resistance and Cold Tolerance.</title>
        <authorList>
            <person name="Chen X."/>
        </authorList>
    </citation>
    <scope>NUCLEOTIDE SEQUENCE [LARGE SCALE GENOMIC DNA]</scope>
    <source>
        <strain evidence="2">cv. Shandingzi</strain>
        <tissue evidence="1">Leaves</tissue>
    </source>
</reference>
<organism evidence="1 2">
    <name type="scientific">Malus baccata</name>
    <name type="common">Siberian crab apple</name>
    <name type="synonym">Pyrus baccata</name>
    <dbReference type="NCBI Taxonomy" id="106549"/>
    <lineage>
        <taxon>Eukaryota</taxon>
        <taxon>Viridiplantae</taxon>
        <taxon>Streptophyta</taxon>
        <taxon>Embryophyta</taxon>
        <taxon>Tracheophyta</taxon>
        <taxon>Spermatophyta</taxon>
        <taxon>Magnoliopsida</taxon>
        <taxon>eudicotyledons</taxon>
        <taxon>Gunneridae</taxon>
        <taxon>Pentapetalae</taxon>
        <taxon>rosids</taxon>
        <taxon>fabids</taxon>
        <taxon>Rosales</taxon>
        <taxon>Rosaceae</taxon>
        <taxon>Amygdaloideae</taxon>
        <taxon>Maleae</taxon>
        <taxon>Malus</taxon>
    </lineage>
</organism>
<dbReference type="EMBL" id="VIEB01000842">
    <property type="protein sequence ID" value="TQD79741.1"/>
    <property type="molecule type" value="Genomic_DNA"/>
</dbReference>
<protein>
    <submittedName>
        <fullName evidence="1">Uncharacterized protein</fullName>
    </submittedName>
</protein>
<dbReference type="AlphaFoldDB" id="A0A540KZT4"/>
<accession>A0A540KZT4</accession>